<proteinExistence type="predicted"/>
<feature type="non-terminal residue" evidence="2">
    <location>
        <position position="60"/>
    </location>
</feature>
<dbReference type="EMBL" id="KI664654">
    <property type="protein sequence ID" value="ETN72387.1"/>
    <property type="molecule type" value="Genomic_DNA"/>
</dbReference>
<protein>
    <submittedName>
        <fullName evidence="2">Uncharacterized protein</fullName>
    </submittedName>
</protein>
<dbReference type="PANTHER" id="PTHR46895">
    <property type="entry name" value="PROTEIN CBG20548-RELATED"/>
    <property type="match status" value="1"/>
</dbReference>
<keyword evidence="1" id="KW-0812">Transmembrane</keyword>
<dbReference type="KEGG" id="nai:NECAME_18882"/>
<sequence length="60" mass="7149">MRRYQSMGDYALWRREANHLLAFLALCDILVFVMMFPHYLAALDVFASNSQFRVVHFHTK</sequence>
<feature type="transmembrane region" description="Helical" evidence="1">
    <location>
        <begin position="20"/>
        <end position="40"/>
    </location>
</feature>
<keyword evidence="3" id="KW-1185">Reference proteome</keyword>
<evidence type="ECO:0000256" key="1">
    <source>
        <dbReference type="SAM" id="Phobius"/>
    </source>
</evidence>
<accession>W2SUL4</accession>
<dbReference type="PANTHER" id="PTHR46895:SF7">
    <property type="entry name" value="G-PROTEIN COUPLED RECEPTORS FAMILY 1 PROFILE DOMAIN-CONTAINING PROTEIN"/>
    <property type="match status" value="1"/>
</dbReference>
<organism evidence="2 3">
    <name type="scientific">Necator americanus</name>
    <name type="common">Human hookworm</name>
    <dbReference type="NCBI Taxonomy" id="51031"/>
    <lineage>
        <taxon>Eukaryota</taxon>
        <taxon>Metazoa</taxon>
        <taxon>Ecdysozoa</taxon>
        <taxon>Nematoda</taxon>
        <taxon>Chromadorea</taxon>
        <taxon>Rhabditida</taxon>
        <taxon>Rhabditina</taxon>
        <taxon>Rhabditomorpha</taxon>
        <taxon>Strongyloidea</taxon>
        <taxon>Ancylostomatidae</taxon>
        <taxon>Bunostominae</taxon>
        <taxon>Necator</taxon>
    </lineage>
</organism>
<keyword evidence="1" id="KW-0472">Membrane</keyword>
<gene>
    <name evidence="2" type="ORF">NECAME_18882</name>
</gene>
<keyword evidence="1" id="KW-1133">Transmembrane helix</keyword>
<evidence type="ECO:0000313" key="3">
    <source>
        <dbReference type="Proteomes" id="UP000053676"/>
    </source>
</evidence>
<name>W2SUL4_NECAM</name>
<evidence type="ECO:0000313" key="2">
    <source>
        <dbReference type="EMBL" id="ETN72387.1"/>
    </source>
</evidence>
<reference evidence="3" key="1">
    <citation type="journal article" date="2014" name="Nat. Genet.">
        <title>Genome of the human hookworm Necator americanus.</title>
        <authorList>
            <person name="Tang Y.T."/>
            <person name="Gao X."/>
            <person name="Rosa B.A."/>
            <person name="Abubucker S."/>
            <person name="Hallsworth-Pepin K."/>
            <person name="Martin J."/>
            <person name="Tyagi R."/>
            <person name="Heizer E."/>
            <person name="Zhang X."/>
            <person name="Bhonagiri-Palsikar V."/>
            <person name="Minx P."/>
            <person name="Warren W.C."/>
            <person name="Wang Q."/>
            <person name="Zhan B."/>
            <person name="Hotez P.J."/>
            <person name="Sternberg P.W."/>
            <person name="Dougall A."/>
            <person name="Gaze S.T."/>
            <person name="Mulvenna J."/>
            <person name="Sotillo J."/>
            <person name="Ranganathan S."/>
            <person name="Rabelo E.M."/>
            <person name="Wilson R.K."/>
            <person name="Felgner P.L."/>
            <person name="Bethony J."/>
            <person name="Hawdon J.M."/>
            <person name="Gasser R.B."/>
            <person name="Loukas A."/>
            <person name="Mitreva M."/>
        </authorList>
    </citation>
    <scope>NUCLEOTIDE SEQUENCE [LARGE SCALE GENOMIC DNA]</scope>
</reference>
<dbReference type="AlphaFoldDB" id="W2SUL4"/>
<dbReference type="Proteomes" id="UP000053676">
    <property type="component" value="Unassembled WGS sequence"/>
</dbReference>